<dbReference type="Proteomes" id="UP000273143">
    <property type="component" value="Chromosome"/>
</dbReference>
<evidence type="ECO:0000313" key="1">
    <source>
        <dbReference type="EMBL" id="AZS49973.1"/>
    </source>
</evidence>
<protein>
    <submittedName>
        <fullName evidence="1">Uncharacterized protein</fullName>
    </submittedName>
</protein>
<evidence type="ECO:0000313" key="2">
    <source>
        <dbReference type="Proteomes" id="UP000273143"/>
    </source>
</evidence>
<keyword evidence="2" id="KW-1185">Reference proteome</keyword>
<dbReference type="EMBL" id="CP029822">
    <property type="protein sequence ID" value="AZS49973.1"/>
    <property type="molecule type" value="Genomic_DNA"/>
</dbReference>
<organism evidence="1 2">
    <name type="scientific">Entomomonas moraniae</name>
    <dbReference type="NCBI Taxonomy" id="2213226"/>
    <lineage>
        <taxon>Bacteria</taxon>
        <taxon>Pseudomonadati</taxon>
        <taxon>Pseudomonadota</taxon>
        <taxon>Gammaproteobacteria</taxon>
        <taxon>Pseudomonadales</taxon>
        <taxon>Pseudomonadaceae</taxon>
        <taxon>Entomomonas</taxon>
    </lineage>
</organism>
<dbReference type="RefSeq" id="WP_127162140.1">
    <property type="nucleotide sequence ID" value="NZ_CP029822.1"/>
</dbReference>
<name>A0A3Q9JHY6_9GAMM</name>
<reference evidence="2" key="1">
    <citation type="submission" date="2018-06" db="EMBL/GenBank/DDBJ databases">
        <title>Complete genome of Pseudomonas insecticola strain QZS01.</title>
        <authorList>
            <person name="Wang J."/>
            <person name="Su Q."/>
        </authorList>
    </citation>
    <scope>NUCLEOTIDE SEQUENCE [LARGE SCALE GENOMIC DNA]</scope>
    <source>
        <strain evidence="2">QZS01</strain>
    </source>
</reference>
<proteinExistence type="predicted"/>
<gene>
    <name evidence="1" type="ORF">DM558_03915</name>
</gene>
<accession>A0A3Q9JHY6</accession>
<dbReference type="AlphaFoldDB" id="A0A3Q9JHY6"/>
<dbReference type="KEGG" id="emo:DM558_03915"/>
<sequence>MKAIPTHQKRALAELHIRIEELRPDYNAVCEFGRYTFQSNIFNENDITVLGVSIGDVDIEIGGEAYRVDAYQKKLAVLVDQLACEAA</sequence>